<proteinExistence type="predicted"/>
<keyword evidence="2" id="KW-1185">Reference proteome</keyword>
<dbReference type="Proteomes" id="UP000663720">
    <property type="component" value="Chromosome"/>
</dbReference>
<organism evidence="1 2">
    <name type="scientific">Desulfonema limicola</name>
    <dbReference type="NCBI Taxonomy" id="45656"/>
    <lineage>
        <taxon>Bacteria</taxon>
        <taxon>Pseudomonadati</taxon>
        <taxon>Thermodesulfobacteriota</taxon>
        <taxon>Desulfobacteria</taxon>
        <taxon>Desulfobacterales</taxon>
        <taxon>Desulfococcaceae</taxon>
        <taxon>Desulfonema</taxon>
    </lineage>
</organism>
<gene>
    <name evidence="1" type="ORF">dnl_63190</name>
</gene>
<dbReference type="KEGG" id="dli:dnl_63190"/>
<evidence type="ECO:0000313" key="2">
    <source>
        <dbReference type="Proteomes" id="UP000663720"/>
    </source>
</evidence>
<dbReference type="RefSeq" id="WP_207689678.1">
    <property type="nucleotide sequence ID" value="NZ_CP061799.1"/>
</dbReference>
<dbReference type="EMBL" id="CP061799">
    <property type="protein sequence ID" value="QTA83895.1"/>
    <property type="molecule type" value="Genomic_DNA"/>
</dbReference>
<dbReference type="AlphaFoldDB" id="A0A975GJX2"/>
<name>A0A975GJX2_9BACT</name>
<accession>A0A975GJX2</accession>
<reference evidence="1" key="1">
    <citation type="journal article" date="2021" name="Microb. Physiol.">
        <title>Proteogenomic Insights into the Physiology of Marine, Sulfate-Reducing, Filamentous Desulfonema limicola and Desulfonema magnum.</title>
        <authorList>
            <person name="Schnaars V."/>
            <person name="Wohlbrand L."/>
            <person name="Scheve S."/>
            <person name="Hinrichs C."/>
            <person name="Reinhardt R."/>
            <person name="Rabus R."/>
        </authorList>
    </citation>
    <scope>NUCLEOTIDE SEQUENCE</scope>
    <source>
        <strain evidence="1">5ac10</strain>
    </source>
</reference>
<sequence length="65" mass="7419">METAISNQDFIEEYPFNEVKKTDIQAISKHLAAVRKEFCKPPGYNAYQGVKTHLLSASELISRYV</sequence>
<protein>
    <submittedName>
        <fullName evidence="1">Uncharacterized protein</fullName>
    </submittedName>
</protein>
<evidence type="ECO:0000313" key="1">
    <source>
        <dbReference type="EMBL" id="QTA83895.1"/>
    </source>
</evidence>